<feature type="compositionally biased region" description="Low complexity" evidence="3">
    <location>
        <begin position="411"/>
        <end position="435"/>
    </location>
</feature>
<dbReference type="GO" id="GO:0005524">
    <property type="term" value="F:ATP binding"/>
    <property type="evidence" value="ECO:0007669"/>
    <property type="project" value="UniProtKB-KW"/>
</dbReference>
<feature type="compositionally biased region" description="Acidic residues" evidence="3">
    <location>
        <begin position="540"/>
        <end position="560"/>
    </location>
</feature>
<feature type="region of interest" description="Disordered" evidence="3">
    <location>
        <begin position="401"/>
        <end position="435"/>
    </location>
</feature>
<dbReference type="SUPFAM" id="SSF52172">
    <property type="entry name" value="CheY-like"/>
    <property type="match status" value="1"/>
</dbReference>
<feature type="region of interest" description="Disordered" evidence="3">
    <location>
        <begin position="538"/>
        <end position="583"/>
    </location>
</feature>
<dbReference type="Proteomes" id="UP000054937">
    <property type="component" value="Unassembled WGS sequence"/>
</dbReference>
<evidence type="ECO:0000313" key="7">
    <source>
        <dbReference type="Proteomes" id="UP000054937"/>
    </source>
</evidence>
<evidence type="ECO:0000313" key="6">
    <source>
        <dbReference type="EMBL" id="KRW98534.1"/>
    </source>
</evidence>
<dbReference type="EMBL" id="LDAU01000242">
    <property type="protein sequence ID" value="KRW98534.1"/>
    <property type="molecule type" value="Genomic_DNA"/>
</dbReference>
<dbReference type="InParanoid" id="A0A0V0Q8L5"/>
<proteinExistence type="predicted"/>
<organism evidence="6 7">
    <name type="scientific">Pseudocohnilembus persalinus</name>
    <name type="common">Ciliate</name>
    <dbReference type="NCBI Taxonomy" id="266149"/>
    <lineage>
        <taxon>Eukaryota</taxon>
        <taxon>Sar</taxon>
        <taxon>Alveolata</taxon>
        <taxon>Ciliophora</taxon>
        <taxon>Intramacronucleata</taxon>
        <taxon>Oligohymenophorea</taxon>
        <taxon>Scuticociliatia</taxon>
        <taxon>Philasterida</taxon>
        <taxon>Pseudocohnilembidae</taxon>
        <taxon>Pseudocohnilembus</taxon>
    </lineage>
</organism>
<evidence type="ECO:0000259" key="5">
    <source>
        <dbReference type="PROSITE" id="PS50110"/>
    </source>
</evidence>
<dbReference type="InterPro" id="IPR050956">
    <property type="entry name" value="2C_system_His_kinase"/>
</dbReference>
<dbReference type="InterPro" id="IPR003594">
    <property type="entry name" value="HATPase_dom"/>
</dbReference>
<dbReference type="InterPro" id="IPR001789">
    <property type="entry name" value="Sig_transdc_resp-reg_receiver"/>
</dbReference>
<evidence type="ECO:0000256" key="3">
    <source>
        <dbReference type="SAM" id="MobiDB-lite"/>
    </source>
</evidence>
<keyword evidence="6" id="KW-0547">Nucleotide-binding</keyword>
<feature type="compositionally biased region" description="Polar residues" evidence="3">
    <location>
        <begin position="244"/>
        <end position="266"/>
    </location>
</feature>
<dbReference type="PROSITE" id="PS50110">
    <property type="entry name" value="RESPONSE_REGULATORY"/>
    <property type="match status" value="1"/>
</dbReference>
<sequence>MSLNQKQNNQIWLQIFLNKFKIQYMIYWTEIMASNAKLNKIELKLEYKIDDIPNFIVSDQQRIRQIVMNLISNSLKFTSEGEIKLKVEKMTKNIYKISVQDTGIGISQEDLKKLFVKFGKVGKKQTQLNPTGIGLGLEISQLLSKSILSHTTKKEKQKIDQIWKNKNTLHVDSYNGEPCPKNLLNENGEPPQIGTCFSFLVYDYCDSEAFINQLNDHFYNPEKEREKSNKQIEQFQHNNNNNNSGNLKYNDQNKTNTIGSGQNNRENLTEEEQRKEKLFQVEEIEDEFVKSPGINSPNLSINQSSLGPGSFHKYQMKLQTLKNAIQILKSINQKSNKKKLRAQKSFESDFTYHNHIQQQNNYLENDYFLSALQMIIQFESQINRPLNKALTFQKMFSHLSQSNQNENQQDKQSSILNQIQSQSQNQKSSINQSSQHSKFYNNQLNNINQNNIQDAQSYINIGLDNTANQKYPQVQFFNNSSSINENTKNNNINNNSNNSNNFQQILQVETHPNNDGTFQSLVFTKDNTNNELIQQQNELYNDENDSISSLDSEDSSESEETGEKNSYNNNNFKNNVTDNGSSNINIENEQMSQQINNPNCQCAQFLIIDDEMINILGLKTYIEMYFLQKTGDQKKPQIEKALSGQKGVEIIKEKISNNQCCKNFQIIFLDINMPGGINGFETQEQIQLQYEQYNNLHSSDIQKIPQIIATTGYVDKEIREKFKYYLEKAVDKTQLFKLLDDIYDINQ</sequence>
<evidence type="ECO:0000256" key="1">
    <source>
        <dbReference type="ARBA" id="ARBA00022553"/>
    </source>
</evidence>
<name>A0A0V0Q8L5_PSEPJ</name>
<feature type="compositionally biased region" description="Low complexity" evidence="3">
    <location>
        <begin position="565"/>
        <end position="579"/>
    </location>
</feature>
<dbReference type="PANTHER" id="PTHR43719">
    <property type="entry name" value="TWO-COMPONENT HISTIDINE KINASE"/>
    <property type="match status" value="1"/>
</dbReference>
<accession>A0A0V0Q8L5</accession>
<protein>
    <submittedName>
        <fullName evidence="6">Histidine kinase-like ATPase, ATP-binding domain</fullName>
    </submittedName>
</protein>
<keyword evidence="7" id="KW-1185">Reference proteome</keyword>
<dbReference type="SMART" id="SM00387">
    <property type="entry name" value="HATPase_c"/>
    <property type="match status" value="1"/>
</dbReference>
<dbReference type="PROSITE" id="PS50109">
    <property type="entry name" value="HIS_KIN"/>
    <property type="match status" value="1"/>
</dbReference>
<dbReference type="CDD" id="cd17546">
    <property type="entry name" value="REC_hyHK_CKI1_RcsC-like"/>
    <property type="match status" value="1"/>
</dbReference>
<evidence type="ECO:0000256" key="2">
    <source>
        <dbReference type="PROSITE-ProRule" id="PRU00169"/>
    </source>
</evidence>
<keyword evidence="6" id="KW-0067">ATP-binding</keyword>
<dbReference type="GO" id="GO:0000160">
    <property type="term" value="P:phosphorelay signal transduction system"/>
    <property type="evidence" value="ECO:0007669"/>
    <property type="project" value="InterPro"/>
</dbReference>
<feature type="domain" description="Response regulatory" evidence="5">
    <location>
        <begin position="604"/>
        <end position="743"/>
    </location>
</feature>
<comment type="caution">
    <text evidence="6">The sequence shown here is derived from an EMBL/GenBank/DDBJ whole genome shotgun (WGS) entry which is preliminary data.</text>
</comment>
<dbReference type="InterPro" id="IPR011006">
    <property type="entry name" value="CheY-like_superfamily"/>
</dbReference>
<dbReference type="Gene3D" id="3.40.50.2300">
    <property type="match status" value="1"/>
</dbReference>
<feature type="modified residue" description="4-aspartylphosphate" evidence="2">
    <location>
        <position position="670"/>
    </location>
</feature>
<dbReference type="GO" id="GO:0016301">
    <property type="term" value="F:kinase activity"/>
    <property type="evidence" value="ECO:0007669"/>
    <property type="project" value="UniProtKB-KW"/>
</dbReference>
<dbReference type="Pfam" id="PF02518">
    <property type="entry name" value="HATPase_c"/>
    <property type="match status" value="1"/>
</dbReference>
<dbReference type="InterPro" id="IPR036890">
    <property type="entry name" value="HATPase_C_sf"/>
</dbReference>
<dbReference type="OrthoDB" id="298073at2759"/>
<dbReference type="Gene3D" id="3.30.565.10">
    <property type="entry name" value="Histidine kinase-like ATPase, C-terminal domain"/>
    <property type="match status" value="1"/>
</dbReference>
<dbReference type="AlphaFoldDB" id="A0A0V0Q8L5"/>
<evidence type="ECO:0000259" key="4">
    <source>
        <dbReference type="PROSITE" id="PS50109"/>
    </source>
</evidence>
<dbReference type="SMART" id="SM00448">
    <property type="entry name" value="REC"/>
    <property type="match status" value="1"/>
</dbReference>
<dbReference type="InterPro" id="IPR005467">
    <property type="entry name" value="His_kinase_dom"/>
</dbReference>
<feature type="domain" description="Histidine kinase" evidence="4">
    <location>
        <begin position="42"/>
        <end position="141"/>
    </location>
</feature>
<dbReference type="SUPFAM" id="SSF55874">
    <property type="entry name" value="ATPase domain of HSP90 chaperone/DNA topoisomerase II/histidine kinase"/>
    <property type="match status" value="1"/>
</dbReference>
<keyword evidence="1 2" id="KW-0597">Phosphoprotein</keyword>
<reference evidence="6 7" key="1">
    <citation type="journal article" date="2015" name="Sci. Rep.">
        <title>Genome of the facultative scuticociliatosis pathogen Pseudocohnilembus persalinus provides insight into its virulence through horizontal gene transfer.</title>
        <authorList>
            <person name="Xiong J."/>
            <person name="Wang G."/>
            <person name="Cheng J."/>
            <person name="Tian M."/>
            <person name="Pan X."/>
            <person name="Warren A."/>
            <person name="Jiang C."/>
            <person name="Yuan D."/>
            <person name="Miao W."/>
        </authorList>
    </citation>
    <scope>NUCLEOTIDE SEQUENCE [LARGE SCALE GENOMIC DNA]</scope>
    <source>
        <strain evidence="6">36N120E</strain>
    </source>
</reference>
<keyword evidence="6" id="KW-0808">Transferase</keyword>
<gene>
    <name evidence="6" type="ORF">PPERSA_00131</name>
</gene>
<feature type="region of interest" description="Disordered" evidence="3">
    <location>
        <begin position="480"/>
        <end position="499"/>
    </location>
</feature>
<feature type="region of interest" description="Disordered" evidence="3">
    <location>
        <begin position="236"/>
        <end position="273"/>
    </location>
</feature>
<keyword evidence="6" id="KW-0418">Kinase</keyword>
<dbReference type="PANTHER" id="PTHR43719:SF28">
    <property type="entry name" value="PEROXIDE STRESS-ACTIVATED HISTIDINE KINASE MAK1-RELATED"/>
    <property type="match status" value="1"/>
</dbReference>